<name>A0ABR1Z8T4_9ROSI</name>
<dbReference type="PANTHER" id="PTHR33388">
    <property type="entry name" value="OS01G0212500 PROTEIN"/>
    <property type="match status" value="1"/>
</dbReference>
<keyword evidence="2" id="KW-1185">Reference proteome</keyword>
<reference evidence="1 2" key="1">
    <citation type="journal article" date="2024" name="G3 (Bethesda)">
        <title>Genome assembly of Hibiscus sabdariffa L. provides insights into metabolisms of medicinal natural products.</title>
        <authorList>
            <person name="Kim T."/>
        </authorList>
    </citation>
    <scope>NUCLEOTIDE SEQUENCE [LARGE SCALE GENOMIC DNA]</scope>
    <source>
        <strain evidence="1">TK-2024</strain>
        <tissue evidence="1">Old leaves</tissue>
    </source>
</reference>
<accession>A0ABR1Z8T4</accession>
<sequence length="380" mass="40825">MAQEDENQAQGCSNSTNSSSGVGGAGNSNNIGRCFKKQRPKKVPQRGLGVAQLEKIRIEEEQQKRDVVVSSSPTVCHKAPHLSLPVPSFHLSNQSSSYASSVPFCVQNIGTVSTGNTVPFTGGGAVVPDNLWSSYGYNIEKECSSGLDSGPIFKTHLSNLPYESDPIWPLPSLMQRAQASSSMMNNLTSRTSSTSILNFQMEPPSNQSYYGNCTCLLPEEYKVIGMKRSYPLSLDSAPSTPIHSKYPSIVHSINGQTEAASGSNGSTFNFEPGTPNFRKGHYCSTPNGVFDGDFLTLAPPTTTAMSSSSKSKHPQSSFINGELAYQASFEDSILRQGGATGTGPYYSFFPPAMVQIEQATTLSMANCNGKVEHVDLKLKL</sequence>
<protein>
    <submittedName>
        <fullName evidence="1">Uncharacterized protein</fullName>
    </submittedName>
</protein>
<dbReference type="EMBL" id="JBBPBN010002258">
    <property type="protein sequence ID" value="KAK8476418.1"/>
    <property type="molecule type" value="Genomic_DNA"/>
</dbReference>
<gene>
    <name evidence="1" type="ORF">V6N11_068371</name>
</gene>
<evidence type="ECO:0000313" key="1">
    <source>
        <dbReference type="EMBL" id="KAK8476418.1"/>
    </source>
</evidence>
<comment type="caution">
    <text evidence="1">The sequence shown here is derived from an EMBL/GenBank/DDBJ whole genome shotgun (WGS) entry which is preliminary data.</text>
</comment>
<proteinExistence type="predicted"/>
<evidence type="ECO:0000313" key="2">
    <source>
        <dbReference type="Proteomes" id="UP001396334"/>
    </source>
</evidence>
<organism evidence="1 2">
    <name type="scientific">Hibiscus sabdariffa</name>
    <name type="common">roselle</name>
    <dbReference type="NCBI Taxonomy" id="183260"/>
    <lineage>
        <taxon>Eukaryota</taxon>
        <taxon>Viridiplantae</taxon>
        <taxon>Streptophyta</taxon>
        <taxon>Embryophyta</taxon>
        <taxon>Tracheophyta</taxon>
        <taxon>Spermatophyta</taxon>
        <taxon>Magnoliopsida</taxon>
        <taxon>eudicotyledons</taxon>
        <taxon>Gunneridae</taxon>
        <taxon>Pentapetalae</taxon>
        <taxon>rosids</taxon>
        <taxon>malvids</taxon>
        <taxon>Malvales</taxon>
        <taxon>Malvaceae</taxon>
        <taxon>Malvoideae</taxon>
        <taxon>Hibiscus</taxon>
    </lineage>
</organism>
<dbReference type="PANTHER" id="PTHR33388:SF1">
    <property type="entry name" value="PROTEIN SPEAR2"/>
    <property type="match status" value="1"/>
</dbReference>
<dbReference type="Proteomes" id="UP001396334">
    <property type="component" value="Unassembled WGS sequence"/>
</dbReference>
<dbReference type="InterPro" id="IPR040356">
    <property type="entry name" value="SPEAR"/>
</dbReference>